<accession>A0A515DG75</accession>
<dbReference type="PANTHER" id="PTHR30126:SF40">
    <property type="entry name" value="HTH-TYPE TRANSCRIPTIONAL REGULATOR GLTR"/>
    <property type="match status" value="1"/>
</dbReference>
<dbReference type="Gene3D" id="3.40.190.10">
    <property type="entry name" value="Periplasmic binding protein-like II"/>
    <property type="match status" value="2"/>
</dbReference>
<dbReference type="InterPro" id="IPR000847">
    <property type="entry name" value="LysR_HTH_N"/>
</dbReference>
<organism evidence="6 7">
    <name type="scientific">Rhodoferax sediminis</name>
    <dbReference type="NCBI Taxonomy" id="2509614"/>
    <lineage>
        <taxon>Bacteria</taxon>
        <taxon>Pseudomonadati</taxon>
        <taxon>Pseudomonadota</taxon>
        <taxon>Betaproteobacteria</taxon>
        <taxon>Burkholderiales</taxon>
        <taxon>Comamonadaceae</taxon>
        <taxon>Rhodoferax</taxon>
    </lineage>
</organism>
<evidence type="ECO:0000259" key="5">
    <source>
        <dbReference type="PROSITE" id="PS50931"/>
    </source>
</evidence>
<dbReference type="PROSITE" id="PS50931">
    <property type="entry name" value="HTH_LYSR"/>
    <property type="match status" value="1"/>
</dbReference>
<dbReference type="GO" id="GO:0000976">
    <property type="term" value="F:transcription cis-regulatory region binding"/>
    <property type="evidence" value="ECO:0007669"/>
    <property type="project" value="TreeGrafter"/>
</dbReference>
<dbReference type="KEGG" id="rhf:EUB48_20355"/>
<evidence type="ECO:0000313" key="7">
    <source>
        <dbReference type="Proteomes" id="UP000316798"/>
    </source>
</evidence>
<proteinExistence type="inferred from homology"/>
<dbReference type="InterPro" id="IPR036388">
    <property type="entry name" value="WH-like_DNA-bd_sf"/>
</dbReference>
<dbReference type="PRINTS" id="PR00039">
    <property type="entry name" value="HTHLYSR"/>
</dbReference>
<gene>
    <name evidence="6" type="ORF">EUB48_20355</name>
</gene>
<dbReference type="AlphaFoldDB" id="A0A515DG75"/>
<keyword evidence="3" id="KW-0238">DNA-binding</keyword>
<evidence type="ECO:0000256" key="1">
    <source>
        <dbReference type="ARBA" id="ARBA00009437"/>
    </source>
</evidence>
<dbReference type="EMBL" id="CP035503">
    <property type="protein sequence ID" value="QDL39412.1"/>
    <property type="molecule type" value="Genomic_DNA"/>
</dbReference>
<dbReference type="OrthoDB" id="9803735at2"/>
<dbReference type="GO" id="GO:0003700">
    <property type="term" value="F:DNA-binding transcription factor activity"/>
    <property type="evidence" value="ECO:0007669"/>
    <property type="project" value="InterPro"/>
</dbReference>
<name>A0A515DG75_9BURK</name>
<dbReference type="Pfam" id="PF00126">
    <property type="entry name" value="HTH_1"/>
    <property type="match status" value="1"/>
</dbReference>
<dbReference type="SUPFAM" id="SSF46785">
    <property type="entry name" value="Winged helix' DNA-binding domain"/>
    <property type="match status" value="1"/>
</dbReference>
<evidence type="ECO:0000313" key="6">
    <source>
        <dbReference type="EMBL" id="QDL39412.1"/>
    </source>
</evidence>
<dbReference type="PANTHER" id="PTHR30126">
    <property type="entry name" value="HTH-TYPE TRANSCRIPTIONAL REGULATOR"/>
    <property type="match status" value="1"/>
</dbReference>
<dbReference type="RefSeq" id="WP_142820881.1">
    <property type="nucleotide sequence ID" value="NZ_CP035503.1"/>
</dbReference>
<dbReference type="Pfam" id="PF03466">
    <property type="entry name" value="LysR_substrate"/>
    <property type="match status" value="1"/>
</dbReference>
<dbReference type="InterPro" id="IPR036390">
    <property type="entry name" value="WH_DNA-bd_sf"/>
</dbReference>
<evidence type="ECO:0000256" key="3">
    <source>
        <dbReference type="ARBA" id="ARBA00023125"/>
    </source>
</evidence>
<dbReference type="SUPFAM" id="SSF53850">
    <property type="entry name" value="Periplasmic binding protein-like II"/>
    <property type="match status" value="1"/>
</dbReference>
<evidence type="ECO:0000256" key="2">
    <source>
        <dbReference type="ARBA" id="ARBA00023015"/>
    </source>
</evidence>
<dbReference type="Gene3D" id="1.10.10.10">
    <property type="entry name" value="Winged helix-like DNA-binding domain superfamily/Winged helix DNA-binding domain"/>
    <property type="match status" value="1"/>
</dbReference>
<keyword evidence="7" id="KW-1185">Reference proteome</keyword>
<dbReference type="Proteomes" id="UP000316798">
    <property type="component" value="Chromosome"/>
</dbReference>
<feature type="domain" description="HTH lysR-type" evidence="5">
    <location>
        <begin position="5"/>
        <end position="62"/>
    </location>
</feature>
<evidence type="ECO:0000256" key="4">
    <source>
        <dbReference type="ARBA" id="ARBA00023163"/>
    </source>
</evidence>
<protein>
    <submittedName>
        <fullName evidence="6">LysR family transcriptional regulator</fullName>
    </submittedName>
</protein>
<comment type="similarity">
    <text evidence="1">Belongs to the LysR transcriptional regulatory family.</text>
</comment>
<dbReference type="CDD" id="cd05466">
    <property type="entry name" value="PBP2_LTTR_substrate"/>
    <property type="match status" value="1"/>
</dbReference>
<keyword evidence="4" id="KW-0804">Transcription</keyword>
<dbReference type="FunFam" id="1.10.10.10:FF:000001">
    <property type="entry name" value="LysR family transcriptional regulator"/>
    <property type="match status" value="1"/>
</dbReference>
<dbReference type="InterPro" id="IPR005119">
    <property type="entry name" value="LysR_subst-bd"/>
</dbReference>
<sequence>MSGHLDPQTLRAFVAVAREGNVSRAAMRLHLSQPAVSLQLKSLAQSTGLALFTRTPQGLVLTRDGAALLPQAEKVLASLVDFNQAALRLHNTLRGVLRIGTILDPAFTRLGAFLKELVESAPQIETELRQGMSGDVLAQISRGELDVGFYLGLPVNSESNQPLAHMETRQAAIHFEAKELTHFSYRVLAPAGWGPQVLGRDWKALAALPWLATPPASAHHRVLAGVFGPGSLTGLEPRRVALVDQEASMLDLVKSGVGLSLVRDSIAIRESQAHGLVIADRVSLDCVLSFVCLRARVAEPVVASAWAALDKVWR</sequence>
<keyword evidence="2" id="KW-0805">Transcription regulation</keyword>
<reference evidence="6 7" key="1">
    <citation type="submission" date="2019-01" db="EMBL/GenBank/DDBJ databases">
        <title>Genomic insights into a novel species Rhodoferax sp.</title>
        <authorList>
            <person name="Jin L."/>
        </authorList>
    </citation>
    <scope>NUCLEOTIDE SEQUENCE [LARGE SCALE GENOMIC DNA]</scope>
    <source>
        <strain evidence="6 7">CHu59-6-5</strain>
    </source>
</reference>